<dbReference type="OrthoDB" id="5599552at2759"/>
<dbReference type="Gene3D" id="2.60.40.3960">
    <property type="entry name" value="Velvet domain"/>
    <property type="match status" value="1"/>
</dbReference>
<reference evidence="7" key="1">
    <citation type="submission" date="2021-06" db="EMBL/GenBank/DDBJ databases">
        <authorList>
            <person name="Kallberg Y."/>
            <person name="Tangrot J."/>
            <person name="Rosling A."/>
        </authorList>
    </citation>
    <scope>NUCLEOTIDE SEQUENCE</scope>
    <source>
        <strain evidence="7">BR232B</strain>
    </source>
</reference>
<dbReference type="PROSITE" id="PS51821">
    <property type="entry name" value="VELVET"/>
    <property type="match status" value="1"/>
</dbReference>
<feature type="non-terminal residue" evidence="7">
    <location>
        <position position="760"/>
    </location>
</feature>
<proteinExistence type="predicted"/>
<dbReference type="Pfam" id="PF11754">
    <property type="entry name" value="Velvet"/>
    <property type="match status" value="1"/>
</dbReference>
<accession>A0A9N9AZA9</accession>
<keyword evidence="2" id="KW-0805">Transcription regulation</keyword>
<evidence type="ECO:0000313" key="7">
    <source>
        <dbReference type="EMBL" id="CAG8545185.1"/>
    </source>
</evidence>
<sequence>MDDTAQYQFALVKQRREDRHEIEYELILRQQPKQSRMCGIGEKADRRPIDPPPIIQLKVFDKKQPRTEKSSFLQNPYFFMYASLVAPDSDEELHLLRDKKTRSTTGSTVSSLYHLKDIDNSDAGFFVFPDLSVRMEGTYRLKLSLFEIINREVYHCKSIYSDIFTVYSAKRFPGMEESTFLSRSFADQGLKIRIRKEIRVRRRLQKRKTTDIQGESTKKRSRADDDDHNSSDTTEGRDDRAISEKSVSSGYDKSFTPTKDSMSRSPTIARPRHPYSHYDHMYPGYPQPRPPMQWSDRPEYISEYHSYPHPYAVPYDRRYVYPPYAYYPHPPPMHELPDHRYAYPPPPEYSRPPPAPIYPSQQGYYESMTPHRMTSSESPSRPYSYDSPSPYTTPQRTSPWSHYGDRPPTRDHTMDPAYRSPAITHPARSGMYGYPTEYYPPPYPPHPHIPAAPKGDYPPEANIDPALNPHVVANQKMPAISDLLSPEHQSQVSSERGASVAPSSRPYQPPTGFSHAYSPIRPQPYPPVYTRPQHEQYAHHPYPIAKSQPTPQQPSPTTEDPTRLPPMSVPSREATSTSPTHPPSTAAARSEDRTPDYGYDQQRRQTYPGEASSEHIVVSPSSATFSSFSGGASAREMIPAQRHLAPQILPSLHTLSLAERQESVAGQEYEQRVNNAYSVPGTTTHQQQRQMIQPSPSPTTSRPTFQLSPTNQSTPSHNDTHSPRPTPSPPTPVDDGCVIRTHIEDLRNTTQNDNGKGDSH</sequence>
<evidence type="ECO:0000256" key="3">
    <source>
        <dbReference type="ARBA" id="ARBA00023163"/>
    </source>
</evidence>
<dbReference type="PANTHER" id="PTHR33572">
    <property type="entry name" value="SPORE DEVELOPMENT REGULATOR VOSA"/>
    <property type="match status" value="1"/>
</dbReference>
<evidence type="ECO:0000256" key="5">
    <source>
        <dbReference type="SAM" id="MobiDB-lite"/>
    </source>
</evidence>
<dbReference type="PANTHER" id="PTHR33572:SF18">
    <property type="entry name" value="SPORE DEVELOPMENT REGULATOR VOSA"/>
    <property type="match status" value="1"/>
</dbReference>
<dbReference type="Proteomes" id="UP000789739">
    <property type="component" value="Unassembled WGS sequence"/>
</dbReference>
<organism evidence="7 8">
    <name type="scientific">Paraglomus brasilianum</name>
    <dbReference type="NCBI Taxonomy" id="144538"/>
    <lineage>
        <taxon>Eukaryota</taxon>
        <taxon>Fungi</taxon>
        <taxon>Fungi incertae sedis</taxon>
        <taxon>Mucoromycota</taxon>
        <taxon>Glomeromycotina</taxon>
        <taxon>Glomeromycetes</taxon>
        <taxon>Paraglomerales</taxon>
        <taxon>Paraglomeraceae</taxon>
        <taxon>Paraglomus</taxon>
    </lineage>
</organism>
<feature type="compositionally biased region" description="Polar residues" evidence="5">
    <location>
        <begin position="487"/>
        <end position="506"/>
    </location>
</feature>
<keyword evidence="4" id="KW-0539">Nucleus</keyword>
<feature type="compositionally biased region" description="Basic and acidic residues" evidence="5">
    <location>
        <begin position="216"/>
        <end position="243"/>
    </location>
</feature>
<evidence type="ECO:0000313" key="8">
    <source>
        <dbReference type="Proteomes" id="UP000789739"/>
    </source>
</evidence>
<feature type="compositionally biased region" description="Pro residues" evidence="5">
    <location>
        <begin position="438"/>
        <end position="450"/>
    </location>
</feature>
<feature type="compositionally biased region" description="Polar residues" evidence="5">
    <location>
        <begin position="245"/>
        <end position="266"/>
    </location>
</feature>
<feature type="region of interest" description="Disordered" evidence="5">
    <location>
        <begin position="205"/>
        <end position="279"/>
    </location>
</feature>
<dbReference type="EMBL" id="CAJVPI010000519">
    <property type="protein sequence ID" value="CAG8545185.1"/>
    <property type="molecule type" value="Genomic_DNA"/>
</dbReference>
<keyword evidence="8" id="KW-1185">Reference proteome</keyword>
<evidence type="ECO:0000256" key="2">
    <source>
        <dbReference type="ARBA" id="ARBA00023015"/>
    </source>
</evidence>
<feature type="compositionally biased region" description="Polar residues" evidence="5">
    <location>
        <begin position="672"/>
        <end position="693"/>
    </location>
</feature>
<gene>
    <name evidence="7" type="ORF">PBRASI_LOCUS4795</name>
</gene>
<feature type="region of interest" description="Disordered" evidence="5">
    <location>
        <begin position="662"/>
        <end position="760"/>
    </location>
</feature>
<name>A0A9N9AZA9_9GLOM</name>
<dbReference type="InterPro" id="IPR038491">
    <property type="entry name" value="Velvet_dom_sf"/>
</dbReference>
<evidence type="ECO:0000259" key="6">
    <source>
        <dbReference type="PROSITE" id="PS51821"/>
    </source>
</evidence>
<evidence type="ECO:0000256" key="4">
    <source>
        <dbReference type="ARBA" id="ARBA00023242"/>
    </source>
</evidence>
<feature type="compositionally biased region" description="Basic and acidic residues" evidence="5">
    <location>
        <begin position="403"/>
        <end position="414"/>
    </location>
</feature>
<dbReference type="InterPro" id="IPR037525">
    <property type="entry name" value="Velvet_dom"/>
</dbReference>
<dbReference type="GO" id="GO:0005634">
    <property type="term" value="C:nucleus"/>
    <property type="evidence" value="ECO:0007669"/>
    <property type="project" value="UniProtKB-SubCell"/>
</dbReference>
<feature type="region of interest" description="Disordered" evidence="5">
    <location>
        <begin position="344"/>
        <end position="629"/>
    </location>
</feature>
<evidence type="ECO:0000256" key="1">
    <source>
        <dbReference type="ARBA" id="ARBA00004123"/>
    </source>
</evidence>
<feature type="domain" description="Velvet" evidence="6">
    <location>
        <begin position="19"/>
        <end position="195"/>
    </location>
</feature>
<comment type="subcellular location">
    <subcellularLocation>
        <location evidence="1">Nucleus</location>
    </subcellularLocation>
</comment>
<feature type="compositionally biased region" description="Low complexity" evidence="5">
    <location>
        <begin position="547"/>
        <end position="558"/>
    </location>
</feature>
<dbReference type="InterPro" id="IPR021740">
    <property type="entry name" value="Velvet"/>
</dbReference>
<feature type="compositionally biased region" description="Low complexity" evidence="5">
    <location>
        <begin position="619"/>
        <end position="629"/>
    </location>
</feature>
<feature type="compositionally biased region" description="Low complexity" evidence="5">
    <location>
        <begin position="375"/>
        <end position="394"/>
    </location>
</feature>
<keyword evidence="3" id="KW-0804">Transcription</keyword>
<comment type="caution">
    <text evidence="7">The sequence shown here is derived from an EMBL/GenBank/DDBJ whole genome shotgun (WGS) entry which is preliminary data.</text>
</comment>
<protein>
    <submittedName>
        <fullName evidence="7">11731_t:CDS:1</fullName>
    </submittedName>
</protein>
<feature type="compositionally biased region" description="Low complexity" evidence="5">
    <location>
        <begin position="574"/>
        <end position="588"/>
    </location>
</feature>
<feature type="compositionally biased region" description="Polar residues" evidence="5">
    <location>
        <begin position="705"/>
        <end position="717"/>
    </location>
</feature>
<dbReference type="AlphaFoldDB" id="A0A9N9AZA9"/>
<feature type="compositionally biased region" description="Pro residues" evidence="5">
    <location>
        <begin position="344"/>
        <end position="357"/>
    </location>
</feature>